<proteinExistence type="predicted"/>
<dbReference type="PANTHER" id="PTHR38166:SF1">
    <property type="entry name" value="C2H2-TYPE DOMAIN-CONTAINING PROTEIN"/>
    <property type="match status" value="1"/>
</dbReference>
<dbReference type="EMBL" id="JAQQWI010000022">
    <property type="protein sequence ID" value="KAK7996202.1"/>
    <property type="molecule type" value="Genomic_DNA"/>
</dbReference>
<name>A0ABR1R2B6_9PEZI</name>
<feature type="compositionally biased region" description="Polar residues" evidence="1">
    <location>
        <begin position="1"/>
        <end position="12"/>
    </location>
</feature>
<gene>
    <name evidence="2" type="ORF">PG991_015669</name>
</gene>
<reference evidence="2 3" key="1">
    <citation type="submission" date="2023-01" db="EMBL/GenBank/DDBJ databases">
        <title>Analysis of 21 Apiospora genomes using comparative genomics revels a genus with tremendous synthesis potential of carbohydrate active enzymes and secondary metabolites.</title>
        <authorList>
            <person name="Sorensen T."/>
        </authorList>
    </citation>
    <scope>NUCLEOTIDE SEQUENCE [LARGE SCALE GENOMIC DNA]</scope>
    <source>
        <strain evidence="2 3">CBS 20057</strain>
    </source>
</reference>
<dbReference type="PANTHER" id="PTHR38166">
    <property type="entry name" value="C2H2-TYPE DOMAIN-CONTAINING PROTEIN-RELATED"/>
    <property type="match status" value="1"/>
</dbReference>
<organism evidence="2 3">
    <name type="scientific">Apiospora marii</name>
    <dbReference type="NCBI Taxonomy" id="335849"/>
    <lineage>
        <taxon>Eukaryota</taxon>
        <taxon>Fungi</taxon>
        <taxon>Dikarya</taxon>
        <taxon>Ascomycota</taxon>
        <taxon>Pezizomycotina</taxon>
        <taxon>Sordariomycetes</taxon>
        <taxon>Xylariomycetidae</taxon>
        <taxon>Amphisphaeriales</taxon>
        <taxon>Apiosporaceae</taxon>
        <taxon>Apiospora</taxon>
    </lineage>
</organism>
<comment type="caution">
    <text evidence="2">The sequence shown here is derived from an EMBL/GenBank/DDBJ whole genome shotgun (WGS) entry which is preliminary data.</text>
</comment>
<feature type="compositionally biased region" description="Basic and acidic residues" evidence="1">
    <location>
        <begin position="181"/>
        <end position="193"/>
    </location>
</feature>
<keyword evidence="3" id="KW-1185">Reference proteome</keyword>
<feature type="region of interest" description="Disordered" evidence="1">
    <location>
        <begin position="181"/>
        <end position="204"/>
    </location>
</feature>
<dbReference type="Proteomes" id="UP001396898">
    <property type="component" value="Unassembled WGS sequence"/>
</dbReference>
<evidence type="ECO:0000256" key="1">
    <source>
        <dbReference type="SAM" id="MobiDB-lite"/>
    </source>
</evidence>
<evidence type="ECO:0008006" key="4">
    <source>
        <dbReference type="Google" id="ProtNLM"/>
    </source>
</evidence>
<evidence type="ECO:0000313" key="3">
    <source>
        <dbReference type="Proteomes" id="UP001396898"/>
    </source>
</evidence>
<feature type="region of interest" description="Disordered" evidence="1">
    <location>
        <begin position="1"/>
        <end position="28"/>
    </location>
</feature>
<evidence type="ECO:0000313" key="2">
    <source>
        <dbReference type="EMBL" id="KAK7996202.1"/>
    </source>
</evidence>
<protein>
    <recommendedName>
        <fullName evidence="4">C2H2-type domain-containing protein</fullName>
    </recommendedName>
</protein>
<sequence length="204" mass="22533">MSGNSPSTQGNAPTPAMDPQEANPIPSTAPPAETLLACHFYKMNPKQHSSCAAKTFQCIGSLCQHIRQVHRPKGCHDCDGCFQPFASETDLHAHANSGTCRPTGGVKLPVVSRKHGTHGSKWYTVWGQLFPHLAPPRSPYRDENHEIDQFVQSFLRILQTSMPDMLPQDRQSIALRLKREASRWRSEPGEPLDHTLIPAGPLAT</sequence>
<accession>A0ABR1R2B6</accession>